<keyword evidence="7" id="KW-1185">Reference proteome</keyword>
<evidence type="ECO:0000259" key="5">
    <source>
        <dbReference type="PROSITE" id="PS01124"/>
    </source>
</evidence>
<dbReference type="PROSITE" id="PS01124">
    <property type="entry name" value="HTH_ARAC_FAMILY_2"/>
    <property type="match status" value="1"/>
</dbReference>
<evidence type="ECO:0000313" key="6">
    <source>
        <dbReference type="EMBL" id="CAB3756500.1"/>
    </source>
</evidence>
<evidence type="ECO:0000256" key="1">
    <source>
        <dbReference type="ARBA" id="ARBA00023015"/>
    </source>
</evidence>
<evidence type="ECO:0000256" key="2">
    <source>
        <dbReference type="ARBA" id="ARBA00023125"/>
    </source>
</evidence>
<name>A0A6J5DQC8_9BURK</name>
<dbReference type="Pfam" id="PF12833">
    <property type="entry name" value="HTH_18"/>
    <property type="match status" value="1"/>
</dbReference>
<reference evidence="6 7" key="1">
    <citation type="submission" date="2020-04" db="EMBL/GenBank/DDBJ databases">
        <authorList>
            <person name="De Canck E."/>
        </authorList>
    </citation>
    <scope>NUCLEOTIDE SEQUENCE [LARGE SCALE GENOMIC DNA]</scope>
    <source>
        <strain evidence="6 7">LMG 29739</strain>
    </source>
</reference>
<dbReference type="SUPFAM" id="SSF46689">
    <property type="entry name" value="Homeodomain-like"/>
    <property type="match status" value="2"/>
</dbReference>
<dbReference type="Pfam" id="PF12852">
    <property type="entry name" value="Cupin_6"/>
    <property type="match status" value="1"/>
</dbReference>
<dbReference type="InterPro" id="IPR018062">
    <property type="entry name" value="HTH_AraC-typ_CS"/>
</dbReference>
<dbReference type="Proteomes" id="UP000494329">
    <property type="component" value="Unassembled WGS sequence"/>
</dbReference>
<dbReference type="PANTHER" id="PTHR46796">
    <property type="entry name" value="HTH-TYPE TRANSCRIPTIONAL ACTIVATOR RHAS-RELATED"/>
    <property type="match status" value="1"/>
</dbReference>
<keyword evidence="2" id="KW-0238">DNA-binding</keyword>
<organism evidence="6 7">
    <name type="scientific">Paraburkholderia solisilvae</name>
    <dbReference type="NCBI Taxonomy" id="624376"/>
    <lineage>
        <taxon>Bacteria</taxon>
        <taxon>Pseudomonadati</taxon>
        <taxon>Pseudomonadota</taxon>
        <taxon>Betaproteobacteria</taxon>
        <taxon>Burkholderiales</taxon>
        <taxon>Burkholderiaceae</taxon>
        <taxon>Paraburkholderia</taxon>
    </lineage>
</organism>
<dbReference type="PRINTS" id="PR00032">
    <property type="entry name" value="HTHARAC"/>
</dbReference>
<dbReference type="InterPro" id="IPR020449">
    <property type="entry name" value="Tscrpt_reg_AraC-type_HTH"/>
</dbReference>
<dbReference type="InterPro" id="IPR009057">
    <property type="entry name" value="Homeodomain-like_sf"/>
</dbReference>
<dbReference type="GO" id="GO:0003700">
    <property type="term" value="F:DNA-binding transcription factor activity"/>
    <property type="evidence" value="ECO:0007669"/>
    <property type="project" value="InterPro"/>
</dbReference>
<feature type="domain" description="HTH araC/xylS-type" evidence="5">
    <location>
        <begin position="269"/>
        <end position="367"/>
    </location>
</feature>
<accession>A0A6J5DQC8</accession>
<feature type="compositionally biased region" description="Basic and acidic residues" evidence="4">
    <location>
        <begin position="30"/>
        <end position="42"/>
    </location>
</feature>
<dbReference type="PROSITE" id="PS00041">
    <property type="entry name" value="HTH_ARAC_FAMILY_1"/>
    <property type="match status" value="1"/>
</dbReference>
<evidence type="ECO:0000256" key="3">
    <source>
        <dbReference type="ARBA" id="ARBA00023163"/>
    </source>
</evidence>
<feature type="compositionally biased region" description="Polar residues" evidence="4">
    <location>
        <begin position="9"/>
        <end position="28"/>
    </location>
</feature>
<sequence length="381" mass="41716">MMRHCPDDTPTSQAPGSSPTEQRVQSKNVIVKDSKKANESGKRAVGRSALAEVGCHDTREERGDALSQVLKLVRLRGHVVIEGELGAFTEGVFPPGRASFLHLRDGEAVFLPRDGEPLILQPGDFVFSFHADGYRIRAGRSSEVRRVFKANLSSSRPVHQSQSARWAINSDIVGRFLAGAFYFDAGPLGSLIAELPELIHLKRNNSQVPQWLDSVSRVLIDEATNVGPGSSILIALLIDLLVIRTLRTWINGHGDRLDGLFGLRDKRIGRALDAIHLKPTQAWTVESLAEIAAMSRSNFSDRFTAAVGVPPLRYVTRWRLTLAADLLRAGKLKVTEVALAAGYGSEAAFSRAFKAQFGYPPRDSRRFANAESSFPAIPDSD</sequence>
<dbReference type="EMBL" id="CADIKF010000016">
    <property type="protein sequence ID" value="CAB3756500.1"/>
    <property type="molecule type" value="Genomic_DNA"/>
</dbReference>
<dbReference type="GO" id="GO:0043565">
    <property type="term" value="F:sequence-specific DNA binding"/>
    <property type="evidence" value="ECO:0007669"/>
    <property type="project" value="InterPro"/>
</dbReference>
<dbReference type="PANTHER" id="PTHR46796:SF7">
    <property type="entry name" value="ARAC FAMILY TRANSCRIPTIONAL REGULATOR"/>
    <property type="match status" value="1"/>
</dbReference>
<evidence type="ECO:0000256" key="4">
    <source>
        <dbReference type="SAM" id="MobiDB-lite"/>
    </source>
</evidence>
<protein>
    <submittedName>
        <fullName evidence="6">HTH-type transcriptional activator RhaS</fullName>
    </submittedName>
</protein>
<dbReference type="SMART" id="SM00342">
    <property type="entry name" value="HTH_ARAC"/>
    <property type="match status" value="1"/>
</dbReference>
<feature type="region of interest" description="Disordered" evidence="4">
    <location>
        <begin position="1"/>
        <end position="47"/>
    </location>
</feature>
<proteinExistence type="predicted"/>
<evidence type="ECO:0000313" key="7">
    <source>
        <dbReference type="Proteomes" id="UP000494329"/>
    </source>
</evidence>
<keyword evidence="3" id="KW-0804">Transcription</keyword>
<dbReference type="AlphaFoldDB" id="A0A6J5DQC8"/>
<dbReference type="InterPro" id="IPR032783">
    <property type="entry name" value="AraC_lig"/>
</dbReference>
<keyword evidence="1" id="KW-0805">Transcription regulation</keyword>
<dbReference type="Gene3D" id="1.10.10.60">
    <property type="entry name" value="Homeodomain-like"/>
    <property type="match status" value="2"/>
</dbReference>
<dbReference type="InterPro" id="IPR018060">
    <property type="entry name" value="HTH_AraC"/>
</dbReference>
<gene>
    <name evidence="6" type="primary">rhaS_13</name>
    <name evidence="6" type="ORF">LMG29739_02463</name>
</gene>
<dbReference type="InterPro" id="IPR050204">
    <property type="entry name" value="AraC_XylS_family_regulators"/>
</dbReference>